<name>A0A0H3FWR0_ZYMMA</name>
<dbReference type="EMBL" id="CP002850">
    <property type="protein sequence ID" value="AEH62224.1"/>
    <property type="molecule type" value="Genomic_DNA"/>
</dbReference>
<reference evidence="4 5" key="1">
    <citation type="journal article" date="2011" name="J. Bacteriol.">
        <title>Genome sequence of the ethanol-producing Zymomonas mobilis subsp. mobilis lectotype strain ATCC 10988.</title>
        <authorList>
            <person name="Pappas K.M."/>
            <person name="Kouvelis V.N."/>
            <person name="Saunders E."/>
            <person name="Brettin T.S."/>
            <person name="Bruce D."/>
            <person name="Detter C."/>
            <person name="Balakireva M."/>
            <person name="Han C.S."/>
            <person name="Savvakis G."/>
            <person name="Kyrpides N.C."/>
            <person name="Typas M.A."/>
        </authorList>
    </citation>
    <scope>NUCLEOTIDE SEQUENCE [LARGE SCALE GENOMIC DNA]</scope>
    <source>
        <strain evidence="5">ATCC 10988 / DSM 424 / CCUG 17860 / LMG 404 / NCIMB 8938 / NRRL B-806 / ZM1</strain>
    </source>
</reference>
<dbReference type="AlphaFoldDB" id="A0A0H3FWR0"/>
<dbReference type="HOGENOM" id="CLU_107027_1_0_5"/>
<proteinExistence type="predicted"/>
<dbReference type="InterPro" id="IPR003399">
    <property type="entry name" value="Mce/MlaD"/>
</dbReference>
<feature type="domain" description="Mce/MlaD" evidence="3">
    <location>
        <begin position="42"/>
        <end position="118"/>
    </location>
</feature>
<dbReference type="InterPro" id="IPR052336">
    <property type="entry name" value="MlaD_Phospholipid_Transporter"/>
</dbReference>
<evidence type="ECO:0000313" key="5">
    <source>
        <dbReference type="Proteomes" id="UP000001494"/>
    </source>
</evidence>
<feature type="region of interest" description="Disordered" evidence="1">
    <location>
        <begin position="150"/>
        <end position="169"/>
    </location>
</feature>
<evidence type="ECO:0000256" key="1">
    <source>
        <dbReference type="SAM" id="MobiDB-lite"/>
    </source>
</evidence>
<keyword evidence="2" id="KW-1133">Transmembrane helix</keyword>
<dbReference type="GO" id="GO:0015914">
    <property type="term" value="P:phospholipid transport"/>
    <property type="evidence" value="ECO:0007669"/>
    <property type="project" value="InterPro"/>
</dbReference>
<dbReference type="PANTHER" id="PTHR33371:SF4">
    <property type="entry name" value="INTERMEMBRANE PHOSPHOLIPID TRANSPORT SYSTEM BINDING PROTEIN MLAD"/>
    <property type="match status" value="1"/>
</dbReference>
<dbReference type="KEGG" id="zmm:Zmob_0376"/>
<evidence type="ECO:0000313" key="4">
    <source>
        <dbReference type="EMBL" id="AEH62224.1"/>
    </source>
</evidence>
<dbReference type="OrthoDB" id="7164001at2"/>
<protein>
    <submittedName>
        <fullName evidence="4">Mammalian cell entry related domain protein</fullName>
    </submittedName>
</protein>
<dbReference type="NCBIfam" id="TIGR04430">
    <property type="entry name" value="OM_asym_MlaD"/>
    <property type="match status" value="1"/>
</dbReference>
<evidence type="ECO:0000256" key="2">
    <source>
        <dbReference type="SAM" id="Phobius"/>
    </source>
</evidence>
<feature type="transmembrane region" description="Helical" evidence="2">
    <location>
        <begin position="12"/>
        <end position="30"/>
    </location>
</feature>
<dbReference type="PANTHER" id="PTHR33371">
    <property type="entry name" value="INTERMEMBRANE PHOSPHOLIPID TRANSPORT SYSTEM BINDING PROTEIN MLAD-RELATED"/>
    <property type="match status" value="1"/>
</dbReference>
<dbReference type="RefSeq" id="WP_011240785.1">
    <property type="nucleotide sequence ID" value="NC_017262.1"/>
</dbReference>
<dbReference type="eggNOG" id="COG1463">
    <property type="taxonomic scope" value="Bacteria"/>
</dbReference>
<gene>
    <name evidence="4" type="ordered locus">Zmob_0376</name>
</gene>
<dbReference type="GeneID" id="79903924"/>
<keyword evidence="2" id="KW-0812">Transmembrane</keyword>
<keyword evidence="2" id="KW-0472">Membrane</keyword>
<dbReference type="Proteomes" id="UP000001494">
    <property type="component" value="Chromosome"/>
</dbReference>
<dbReference type="InterPro" id="IPR030970">
    <property type="entry name" value="ABC_MlaD"/>
</dbReference>
<dbReference type="Pfam" id="PF02470">
    <property type="entry name" value="MlaD"/>
    <property type="match status" value="1"/>
</dbReference>
<evidence type="ECO:0000259" key="3">
    <source>
        <dbReference type="Pfam" id="PF02470"/>
    </source>
</evidence>
<sequence length="169" mass="17519">MKNTLREYSAEALTGLFIVLATIGFAYYAWNKTGGGVTAHAVHVKALFPNAGGINSGTEVRVAGVKIGSVLDEQLDPQSYQVMVNLALDPNIPLPLDSSAAITSDGLMSGSYIALIPGGSDKHLKEGDTIIDTQGSVNLMGLIGHYLNNSSGSKPAQNDASGQAADKNS</sequence>
<accession>A0A0H3FWR0</accession>
<organism evidence="4 5">
    <name type="scientific">Zymomonas mobilis subsp. mobilis (strain ATCC 10988 / DSM 424 / LMG 404 / NCIMB 8938 / NRRL B-806 / ZM1)</name>
    <dbReference type="NCBI Taxonomy" id="555217"/>
    <lineage>
        <taxon>Bacteria</taxon>
        <taxon>Pseudomonadati</taxon>
        <taxon>Pseudomonadota</taxon>
        <taxon>Alphaproteobacteria</taxon>
        <taxon>Sphingomonadales</taxon>
        <taxon>Zymomonadaceae</taxon>
        <taxon>Zymomonas</taxon>
    </lineage>
</organism>